<dbReference type="EMBL" id="NART01000011">
    <property type="protein sequence ID" value="OTQ10956.1"/>
    <property type="molecule type" value="Genomic_DNA"/>
</dbReference>
<protein>
    <recommendedName>
        <fullName evidence="2">Phosphoribosyltransferase domain-containing protein</fullName>
    </recommendedName>
</protein>
<sequence length="223" mass="26052">MRCILCNMPLFLSHHGICSQCVKNLPKFNKICRQCCLPHSLSTNVCYRCREHKPYWDELIAVSEYIHPLKNLIHHFKFYKKIELNLALARLMFLSWYQRREMEGLAKPDLVTCVPLHHLRYWSRGYNQAELLAKPIAKWLNCDFYPHLLSRKKNATDQKKLSLKQRMSNVETLFVCNQNVANKSVMLIDDIVTTGNTINAISQQLKQCGATRVEIICLCRTVL</sequence>
<dbReference type="Gene3D" id="3.40.50.2020">
    <property type="match status" value="1"/>
</dbReference>
<dbReference type="Proteomes" id="UP000194800">
    <property type="component" value="Unassembled WGS sequence"/>
</dbReference>
<accession>A0A242NJ17</accession>
<comment type="caution">
    <text evidence="3">The sequence shown here is derived from an EMBL/GenBank/DDBJ whole genome shotgun (WGS) entry which is preliminary data.</text>
</comment>
<proteinExistence type="inferred from homology"/>
<reference evidence="5 6" key="1">
    <citation type="submission" date="2017-03" db="EMBL/GenBank/DDBJ databases">
        <title>Comparative genomics of honeybee gut symbionts reveal geographically distinct and subgroup specific antibiotic resistance.</title>
        <authorList>
            <person name="Ludvigsen J."/>
            <person name="Porcellato D."/>
            <person name="Labee-Lund T.M."/>
            <person name="Amdam G.V."/>
            <person name="Rudi K."/>
        </authorList>
    </citation>
    <scope>NUCLEOTIDE SEQUENCE [LARGE SCALE GENOMIC DNA]</scope>
    <source>
        <strain evidence="3 6">A-7-12</strain>
        <strain evidence="4 5">A-9-12</strain>
    </source>
</reference>
<dbReference type="EMBL" id="NARP01000015">
    <property type="protein sequence ID" value="OTP99622.1"/>
    <property type="molecule type" value="Genomic_DNA"/>
</dbReference>
<dbReference type="OrthoDB" id="9793412at2"/>
<organism evidence="3 6">
    <name type="scientific">Gilliamella apicola</name>
    <dbReference type="NCBI Taxonomy" id="1196095"/>
    <lineage>
        <taxon>Bacteria</taxon>
        <taxon>Pseudomonadati</taxon>
        <taxon>Pseudomonadota</taxon>
        <taxon>Gammaproteobacteria</taxon>
        <taxon>Orbales</taxon>
        <taxon>Orbaceae</taxon>
        <taxon>Gilliamella</taxon>
    </lineage>
</organism>
<dbReference type="InterPro" id="IPR000836">
    <property type="entry name" value="PRTase_dom"/>
</dbReference>
<feature type="domain" description="Phosphoribosyltransferase" evidence="2">
    <location>
        <begin position="175"/>
        <end position="220"/>
    </location>
</feature>
<evidence type="ECO:0000259" key="2">
    <source>
        <dbReference type="Pfam" id="PF00156"/>
    </source>
</evidence>
<dbReference type="PANTHER" id="PTHR47505:SF1">
    <property type="entry name" value="DNA UTILIZATION PROTEIN YHGH"/>
    <property type="match status" value="1"/>
</dbReference>
<dbReference type="CDD" id="cd06223">
    <property type="entry name" value="PRTases_typeI"/>
    <property type="match status" value="1"/>
</dbReference>
<evidence type="ECO:0000313" key="3">
    <source>
        <dbReference type="EMBL" id="OTP99622.1"/>
    </source>
</evidence>
<dbReference type="Proteomes" id="UP000194977">
    <property type="component" value="Unassembled WGS sequence"/>
</dbReference>
<dbReference type="PANTHER" id="PTHR47505">
    <property type="entry name" value="DNA UTILIZATION PROTEIN YHGH"/>
    <property type="match status" value="1"/>
</dbReference>
<dbReference type="SUPFAM" id="SSF53271">
    <property type="entry name" value="PRTase-like"/>
    <property type="match status" value="1"/>
</dbReference>
<name>A0A242NJ17_9GAMM</name>
<dbReference type="RefSeq" id="WP_086272580.1">
    <property type="nucleotide sequence ID" value="NZ_CAMLAF010000001.1"/>
</dbReference>
<dbReference type="Pfam" id="PF00156">
    <property type="entry name" value="Pribosyltran"/>
    <property type="match status" value="1"/>
</dbReference>
<evidence type="ECO:0000313" key="6">
    <source>
        <dbReference type="Proteomes" id="UP000194977"/>
    </source>
</evidence>
<keyword evidence="5" id="KW-1185">Reference proteome</keyword>
<dbReference type="AlphaFoldDB" id="A0A242NJ17"/>
<evidence type="ECO:0000313" key="4">
    <source>
        <dbReference type="EMBL" id="OTQ10956.1"/>
    </source>
</evidence>
<comment type="similarity">
    <text evidence="1">Belongs to the ComF/GntX family.</text>
</comment>
<evidence type="ECO:0000313" key="5">
    <source>
        <dbReference type="Proteomes" id="UP000194800"/>
    </source>
</evidence>
<evidence type="ECO:0000256" key="1">
    <source>
        <dbReference type="ARBA" id="ARBA00008007"/>
    </source>
</evidence>
<dbReference type="InterPro" id="IPR029057">
    <property type="entry name" value="PRTase-like"/>
</dbReference>
<gene>
    <name evidence="4" type="ORF">B6C91_04195</name>
    <name evidence="3" type="ORF">B6D08_07015</name>
</gene>
<dbReference type="InterPro" id="IPR051910">
    <property type="entry name" value="ComF/GntX_DNA_util-trans"/>
</dbReference>